<accession>A0A370MVL1</accession>
<dbReference type="InterPro" id="IPR036162">
    <property type="entry name" value="Resolvase-like_N_sf"/>
</dbReference>
<dbReference type="Gene3D" id="3.40.50.1390">
    <property type="entry name" value="Resolvase, N-terminal catalytic domain"/>
    <property type="match status" value="1"/>
</dbReference>
<dbReference type="AlphaFoldDB" id="A0A370MVL1"/>
<organism evidence="3 4">
    <name type="scientific">Cupriavidus lacunae</name>
    <dbReference type="NCBI Taxonomy" id="2666307"/>
    <lineage>
        <taxon>Bacteria</taxon>
        <taxon>Pseudomonadati</taxon>
        <taxon>Pseudomonadota</taxon>
        <taxon>Betaproteobacteria</taxon>
        <taxon>Burkholderiales</taxon>
        <taxon>Burkholderiaceae</taxon>
        <taxon>Cupriavidus</taxon>
    </lineage>
</organism>
<dbReference type="CDD" id="cd00338">
    <property type="entry name" value="Ser_Recombinase"/>
    <property type="match status" value="1"/>
</dbReference>
<name>A0A370MVL1_9BURK</name>
<dbReference type="SUPFAM" id="SSF46955">
    <property type="entry name" value="Putative DNA-binding domain"/>
    <property type="match status" value="1"/>
</dbReference>
<dbReference type="Pfam" id="PF07508">
    <property type="entry name" value="Recombinase"/>
    <property type="match status" value="1"/>
</dbReference>
<dbReference type="PROSITE" id="PS51736">
    <property type="entry name" value="RECOMBINASES_3"/>
    <property type="match status" value="1"/>
</dbReference>
<sequence length="685" mass="78305">MTAETHSKVQARHLKRNAYLYVRQSSLRQMFENTESTKRQYDLRQRAIALGWRNDQVVVIDSDLGLSGASAVEREGFQRLVTEVSLGRAGIVMGLEVSRLARNSTDWHRLLEICALADSLILDEDGIYDPAHFNDRLLLGLKGTMSEAELHVMRARLRGGILNKARRGELEMRLPIGFVYDTEGRVRLDPDARIQESVRQLFRTFRRTGSATATVKAFRDQGLQFPRRIHRGERKGDVLWTELEHSRVLWALHHPRYAGAFCFGRTRQRKHPDGQNVCLRLPPEEWTALIRDAHEAYVSWEEFEQNVQILRDNAHALGLDRERGAPREGPALLQGLAICAKCGERMTVRYHIQGTRRVPDYMCQRRGIQHAHPVCQSVHGGELDDAIGRLLVELVTPVTLEVALAVQNELESRTEESDRLRRQEVERARYETDLARRRYMQVDPEHRLVADSLEAEWNHALRALSEAQERYEKQREADRAGVDDAQRTSIMALAKDFPRLWNDPHTPDRERKRMARLLITDVTLLKGTDVSAQIRFNGGATHTLHVPLSKPAWMLRQTPPAVVAEIDRLLEDHTDGEAAELLNRQGITSGQGKPFHHAMVTRIRLSYDLRSRYDRLRARGLLTLGEIAKCLDVTPTTVKIWRRAGLLVAHRYDDKGQCLFEQPGADAPVKYRHQCKTRGKHAAAA</sequence>
<reference evidence="4" key="1">
    <citation type="submission" date="2018-06" db="EMBL/GenBank/DDBJ databases">
        <authorList>
            <person name="Feng T."/>
            <person name="Jeon C.O."/>
        </authorList>
    </citation>
    <scope>NUCLEOTIDE SEQUENCE [LARGE SCALE GENOMIC DNA]</scope>
    <source>
        <strain evidence="4">S23</strain>
    </source>
</reference>
<proteinExistence type="predicted"/>
<dbReference type="Pfam" id="PF00239">
    <property type="entry name" value="Resolvase"/>
    <property type="match status" value="1"/>
</dbReference>
<protein>
    <submittedName>
        <fullName evidence="3">Recombinase family protein</fullName>
    </submittedName>
</protein>
<dbReference type="RefSeq" id="WP_115216950.1">
    <property type="nucleotide sequence ID" value="NZ_QKWJ01000197.1"/>
</dbReference>
<dbReference type="GO" id="GO:0000150">
    <property type="term" value="F:DNA strand exchange activity"/>
    <property type="evidence" value="ECO:0007669"/>
    <property type="project" value="InterPro"/>
</dbReference>
<evidence type="ECO:0000259" key="1">
    <source>
        <dbReference type="PROSITE" id="PS51736"/>
    </source>
</evidence>
<dbReference type="InterPro" id="IPR050639">
    <property type="entry name" value="SSR_resolvase"/>
</dbReference>
<evidence type="ECO:0000259" key="2">
    <source>
        <dbReference type="PROSITE" id="PS51737"/>
    </source>
</evidence>
<dbReference type="InterPro" id="IPR011109">
    <property type="entry name" value="DNA_bind_recombinase_dom"/>
</dbReference>
<keyword evidence="4" id="KW-1185">Reference proteome</keyword>
<dbReference type="InterPro" id="IPR006119">
    <property type="entry name" value="Resolv_N"/>
</dbReference>
<dbReference type="Gene3D" id="3.90.1750.20">
    <property type="entry name" value="Putative Large Serine Recombinase, Chain B, Domain 2"/>
    <property type="match status" value="1"/>
</dbReference>
<dbReference type="InterPro" id="IPR025827">
    <property type="entry name" value="Zn_ribbon_recom_dom"/>
</dbReference>
<feature type="domain" description="Recombinase" evidence="2">
    <location>
        <begin position="175"/>
        <end position="316"/>
    </location>
</feature>
<dbReference type="Pfam" id="PF13408">
    <property type="entry name" value="Zn_ribbon_recom"/>
    <property type="match status" value="1"/>
</dbReference>
<dbReference type="GO" id="GO:0003677">
    <property type="term" value="F:DNA binding"/>
    <property type="evidence" value="ECO:0007669"/>
    <property type="project" value="InterPro"/>
</dbReference>
<evidence type="ECO:0000313" key="4">
    <source>
        <dbReference type="Proteomes" id="UP000255165"/>
    </source>
</evidence>
<dbReference type="InterPro" id="IPR038109">
    <property type="entry name" value="DNA_bind_recomb_sf"/>
</dbReference>
<dbReference type="SUPFAM" id="SSF53041">
    <property type="entry name" value="Resolvase-like"/>
    <property type="match status" value="1"/>
</dbReference>
<dbReference type="PROSITE" id="PS51737">
    <property type="entry name" value="RECOMBINASE_DNA_BIND"/>
    <property type="match status" value="1"/>
</dbReference>
<dbReference type="EMBL" id="QKWJ01000197">
    <property type="protein sequence ID" value="RDJ97408.1"/>
    <property type="molecule type" value="Genomic_DNA"/>
</dbReference>
<comment type="caution">
    <text evidence="3">The sequence shown here is derived from an EMBL/GenBank/DDBJ whole genome shotgun (WGS) entry which is preliminary data.</text>
</comment>
<evidence type="ECO:0000313" key="3">
    <source>
        <dbReference type="EMBL" id="RDJ97408.1"/>
    </source>
</evidence>
<dbReference type="Proteomes" id="UP000255165">
    <property type="component" value="Unassembled WGS sequence"/>
</dbReference>
<gene>
    <name evidence="3" type="ORF">DN412_42470</name>
</gene>
<dbReference type="PANTHER" id="PTHR30461:SF23">
    <property type="entry name" value="DNA RECOMBINASE-RELATED"/>
    <property type="match status" value="1"/>
</dbReference>
<dbReference type="PANTHER" id="PTHR30461">
    <property type="entry name" value="DNA-INVERTASE FROM LAMBDOID PROPHAGE"/>
    <property type="match status" value="1"/>
</dbReference>
<feature type="domain" description="Resolvase/invertase-type recombinase catalytic" evidence="1">
    <location>
        <begin position="17"/>
        <end position="168"/>
    </location>
</feature>
<dbReference type="SMART" id="SM00857">
    <property type="entry name" value="Resolvase"/>
    <property type="match status" value="1"/>
</dbReference>
<dbReference type="InterPro" id="IPR009061">
    <property type="entry name" value="DNA-bd_dom_put_sf"/>
</dbReference>